<dbReference type="InterPro" id="IPR000525">
    <property type="entry name" value="Initiator_Rep_WH1"/>
</dbReference>
<dbReference type="SUPFAM" id="SSF46785">
    <property type="entry name" value="Winged helix' DNA-binding domain"/>
    <property type="match status" value="1"/>
</dbReference>
<feature type="domain" description="Initiator Rep protein WH1" evidence="2">
    <location>
        <begin position="55"/>
        <end position="195"/>
    </location>
</feature>
<evidence type="ECO:0000313" key="3">
    <source>
        <dbReference type="EMBL" id="PZN87978.1"/>
    </source>
</evidence>
<dbReference type="GO" id="GO:0003887">
    <property type="term" value="F:DNA-directed DNA polymerase activity"/>
    <property type="evidence" value="ECO:0007669"/>
    <property type="project" value="InterPro"/>
</dbReference>
<comment type="similarity">
    <text evidence="1">Belongs to the initiator RepB protein family.</text>
</comment>
<dbReference type="EMBL" id="QJPH01000018">
    <property type="protein sequence ID" value="PZN87978.1"/>
    <property type="molecule type" value="Genomic_DNA"/>
</dbReference>
<dbReference type="Pfam" id="PF01051">
    <property type="entry name" value="Rep3_N"/>
    <property type="match status" value="1"/>
</dbReference>
<name>A0A2W4S9L3_9GAMM</name>
<protein>
    <recommendedName>
        <fullName evidence="2">Initiator Rep protein WH1 domain-containing protein</fullName>
    </recommendedName>
</protein>
<dbReference type="InterPro" id="IPR036388">
    <property type="entry name" value="WH-like_DNA-bd_sf"/>
</dbReference>
<evidence type="ECO:0000256" key="1">
    <source>
        <dbReference type="ARBA" id="ARBA00038283"/>
    </source>
</evidence>
<gene>
    <name evidence="3" type="ORF">DM484_00140</name>
</gene>
<reference evidence="3 4" key="1">
    <citation type="journal article" date="2018" name="Aquat. Microb. Ecol.">
        <title>Gammaproteobacterial methanotrophs dominate.</title>
        <authorList>
            <person name="Rissanen A.J."/>
            <person name="Saarenheimo J."/>
            <person name="Tiirola M."/>
            <person name="Peura S."/>
            <person name="Aalto S.L."/>
            <person name="Karvinen A."/>
            <person name="Nykanen H."/>
        </authorList>
    </citation>
    <scope>NUCLEOTIDE SEQUENCE [LARGE SCALE GENOMIC DNA]</scope>
    <source>
        <strain evidence="3">AMbin10</strain>
    </source>
</reference>
<dbReference type="Pfam" id="PF21205">
    <property type="entry name" value="Rep3_C"/>
    <property type="match status" value="1"/>
</dbReference>
<evidence type="ECO:0000259" key="2">
    <source>
        <dbReference type="Pfam" id="PF01051"/>
    </source>
</evidence>
<evidence type="ECO:0000313" key="4">
    <source>
        <dbReference type="Proteomes" id="UP000249396"/>
    </source>
</evidence>
<dbReference type="GO" id="GO:0006270">
    <property type="term" value="P:DNA replication initiation"/>
    <property type="evidence" value="ECO:0007669"/>
    <property type="project" value="InterPro"/>
</dbReference>
<comment type="caution">
    <text evidence="3">The sequence shown here is derived from an EMBL/GenBank/DDBJ whole genome shotgun (WGS) entry which is preliminary data.</text>
</comment>
<dbReference type="InterPro" id="IPR036390">
    <property type="entry name" value="WH_DNA-bd_sf"/>
</dbReference>
<sequence>MDFRCDDFIIKVFTVILYINHIVVFYLKRCSVTEQSDFFPAGKNVTDAREGKTLIKHSASIQITNRISFLARRISNVLLAYARKMPAETVAYEILIVDLRREIEYNSKNIEHLKSAIKSLAGTVVEYNIFDKDRGNEWGVFALLSQVKIRDNKVIYWYPPDIRELLMSPNVYARLDLTVQNKFSSKHSIALWEYLTDALGAKRSEADILLAIADFRKLMSIDSREYIEFSDLSKRVIKPAVAEINAHSKISVTLDVRRKGRIPYALLFGVTRFTMEHGASEEQGVKKFESPKQDEKIELESKDYGRHDIRDILFKRLIQSFGIKPAMAEKILSEYSFDYVSDNLDVVERVVKKGTIRNVAGYTVGALKASNSHFGDCPVK</sequence>
<organism evidence="3 4">
    <name type="scientific">Candidatus Methylumidiphilus alinenensis</name>
    <dbReference type="NCBI Taxonomy" id="2202197"/>
    <lineage>
        <taxon>Bacteria</taxon>
        <taxon>Pseudomonadati</taxon>
        <taxon>Pseudomonadota</taxon>
        <taxon>Gammaproteobacteria</taxon>
        <taxon>Methylococcales</taxon>
        <taxon>Candidatus Methylumidiphilus</taxon>
    </lineage>
</organism>
<proteinExistence type="inferred from homology"/>
<dbReference type="Gene3D" id="1.10.10.10">
    <property type="entry name" value="Winged helix-like DNA-binding domain superfamily/Winged helix DNA-binding domain"/>
    <property type="match status" value="1"/>
</dbReference>
<accession>A0A2W4S9L3</accession>
<dbReference type="AlphaFoldDB" id="A0A2W4S9L3"/>
<dbReference type="Proteomes" id="UP000249396">
    <property type="component" value="Unassembled WGS sequence"/>
</dbReference>